<keyword evidence="2" id="KW-1185">Reference proteome</keyword>
<proteinExistence type="predicted"/>
<protein>
    <submittedName>
        <fullName evidence="1">Uncharacterized protein</fullName>
    </submittedName>
</protein>
<accession>A0AAW0BZ77</accession>
<gene>
    <name evidence="1" type="ORF">R3P38DRAFT_2774380</name>
</gene>
<comment type="caution">
    <text evidence="1">The sequence shown here is derived from an EMBL/GenBank/DDBJ whole genome shotgun (WGS) entry which is preliminary data.</text>
</comment>
<evidence type="ECO:0000313" key="1">
    <source>
        <dbReference type="EMBL" id="KAK7031911.1"/>
    </source>
</evidence>
<dbReference type="Proteomes" id="UP001362999">
    <property type="component" value="Unassembled WGS sequence"/>
</dbReference>
<evidence type="ECO:0000313" key="2">
    <source>
        <dbReference type="Proteomes" id="UP001362999"/>
    </source>
</evidence>
<organism evidence="1 2">
    <name type="scientific">Favolaschia claudopus</name>
    <dbReference type="NCBI Taxonomy" id="2862362"/>
    <lineage>
        <taxon>Eukaryota</taxon>
        <taxon>Fungi</taxon>
        <taxon>Dikarya</taxon>
        <taxon>Basidiomycota</taxon>
        <taxon>Agaricomycotina</taxon>
        <taxon>Agaricomycetes</taxon>
        <taxon>Agaricomycetidae</taxon>
        <taxon>Agaricales</taxon>
        <taxon>Marasmiineae</taxon>
        <taxon>Mycenaceae</taxon>
        <taxon>Favolaschia</taxon>
    </lineage>
</organism>
<dbReference type="AlphaFoldDB" id="A0AAW0BZ77"/>
<reference evidence="1 2" key="1">
    <citation type="journal article" date="2024" name="J Genomics">
        <title>Draft genome sequencing and assembly of Favolaschia claudopus CIRM-BRFM 2984 isolated from oak limbs.</title>
        <authorList>
            <person name="Navarro D."/>
            <person name="Drula E."/>
            <person name="Chaduli D."/>
            <person name="Cazenave R."/>
            <person name="Ahrendt S."/>
            <person name="Wang J."/>
            <person name="Lipzen A."/>
            <person name="Daum C."/>
            <person name="Barry K."/>
            <person name="Grigoriev I.V."/>
            <person name="Favel A."/>
            <person name="Rosso M.N."/>
            <person name="Martin F."/>
        </authorList>
    </citation>
    <scope>NUCLEOTIDE SEQUENCE [LARGE SCALE GENOMIC DNA]</scope>
    <source>
        <strain evidence="1 2">CIRM-BRFM 2984</strain>
    </source>
</reference>
<sequence>MSGLTATSLTRQTTFRAAKAECDVTVTSHSTTFSLVFLRFLDDFASSLPSAASGGSGTKENTGDCLLQLRISSHELDLVHRLAHLQGKIKYLTNIGPMYTLEAHKRSDSLSRPSLRDLHFKQNPQAYWARHELSIISLGITSTSHHPKIFWPSALSQSSNLVAPIQVILLLHCKNPAKTSIEHFYDVWATVITTSVLVAPGPL</sequence>
<name>A0AAW0BZ77_9AGAR</name>
<dbReference type="EMBL" id="JAWWNJ010000024">
    <property type="protein sequence ID" value="KAK7031911.1"/>
    <property type="molecule type" value="Genomic_DNA"/>
</dbReference>